<gene>
    <name evidence="3" type="ORF">G9U55_08460</name>
</gene>
<dbReference type="EMBL" id="CP049945">
    <property type="protein sequence ID" value="QRF02234.1"/>
    <property type="molecule type" value="Genomic_DNA"/>
</dbReference>
<dbReference type="InterPro" id="IPR006311">
    <property type="entry name" value="TAT_signal"/>
</dbReference>
<dbReference type="Pfam" id="PF00144">
    <property type="entry name" value="Beta-lactamase"/>
    <property type="match status" value="1"/>
</dbReference>
<proteinExistence type="predicted"/>
<evidence type="ECO:0000259" key="2">
    <source>
        <dbReference type="Pfam" id="PF00144"/>
    </source>
</evidence>
<dbReference type="Gene3D" id="3.40.710.10">
    <property type="entry name" value="DD-peptidase/beta-lactamase superfamily"/>
    <property type="match status" value="1"/>
</dbReference>
<keyword evidence="4" id="KW-1185">Reference proteome</keyword>
<dbReference type="Proteomes" id="UP000596311">
    <property type="component" value="Chromosome"/>
</dbReference>
<feature type="signal peptide" evidence="1">
    <location>
        <begin position="1"/>
        <end position="35"/>
    </location>
</feature>
<dbReference type="PROSITE" id="PS51318">
    <property type="entry name" value="TAT"/>
    <property type="match status" value="1"/>
</dbReference>
<dbReference type="InterPro" id="IPR001466">
    <property type="entry name" value="Beta-lactam-related"/>
</dbReference>
<dbReference type="PANTHER" id="PTHR46825">
    <property type="entry name" value="D-ALANYL-D-ALANINE-CARBOXYPEPTIDASE/ENDOPEPTIDASE AMPH"/>
    <property type="match status" value="1"/>
</dbReference>
<dbReference type="PANTHER" id="PTHR46825:SF7">
    <property type="entry name" value="D-ALANYL-D-ALANINE CARBOXYPEPTIDASE"/>
    <property type="match status" value="1"/>
</dbReference>
<organism evidence="3 4">
    <name type="scientific">Streptomyces koyangensis</name>
    <dbReference type="NCBI Taxonomy" id="188770"/>
    <lineage>
        <taxon>Bacteria</taxon>
        <taxon>Bacillati</taxon>
        <taxon>Actinomycetota</taxon>
        <taxon>Actinomycetes</taxon>
        <taxon>Kitasatosporales</taxon>
        <taxon>Streptomycetaceae</taxon>
        <taxon>Streptomyces</taxon>
        <taxon>Streptomyces aurantiacus group</taxon>
    </lineage>
</organism>
<reference evidence="3 4" key="1">
    <citation type="submission" date="2020-03" db="EMBL/GenBank/DDBJ databases">
        <title>Genome mining and metabolic profiling illuminate the polycyclic tetramate macrolactams from Streptomyces koyangensis SCSIO 5802.</title>
        <authorList>
            <person name="Ding W."/>
        </authorList>
    </citation>
    <scope>NUCLEOTIDE SEQUENCE [LARGE SCALE GENOMIC DNA]</scope>
    <source>
        <strain evidence="3 4">SCSIO 5802</strain>
    </source>
</reference>
<dbReference type="InterPro" id="IPR012338">
    <property type="entry name" value="Beta-lactam/transpept-like"/>
</dbReference>
<sequence>MTGTTAQPRTARRRRGPARLAAALAAALATATALATLTPAPQAAAAPTAPGHEGTQRVLDTAVADGLPGALARARDRHGVWNGTAGTADLDTGRARGADDRFRIGSVTKTFVATVLLQLQGERRIDLDDTVDQHLPGLVDGHGHDGTAITLRQLLNHTSGVFSYTTDPEFQRKAFGEGFLDHRYATWKPARLVAVAMSHAPDFAPGTDWNYSNTNYILAGMVIEKVTGHRWEKEVERRILRPLGLRATSAPRTDPHMPRPAGRAYSFLGDPGRERPYDVTELNPSQAGAAGAMISTTADLDRFHRALLGGELLPPAQLRQMTTTVEAHPSAPHIRYGLGLMRQTLSCGIRIWGHDGGIHGSATLAYTTRDTRHSYQANLNGEWVPSDPADAVALTEAEFCREN</sequence>
<feature type="domain" description="Beta-lactamase-related" evidence="2">
    <location>
        <begin position="59"/>
        <end position="381"/>
    </location>
</feature>
<keyword evidence="1" id="KW-0732">Signal</keyword>
<dbReference type="InterPro" id="IPR050491">
    <property type="entry name" value="AmpC-like"/>
</dbReference>
<protein>
    <submittedName>
        <fullName evidence="3">Beta-lactamase family protein</fullName>
    </submittedName>
</protein>
<accession>A0ABX7EC25</accession>
<evidence type="ECO:0000313" key="3">
    <source>
        <dbReference type="EMBL" id="QRF02234.1"/>
    </source>
</evidence>
<feature type="chain" id="PRO_5047545709" evidence="1">
    <location>
        <begin position="36"/>
        <end position="403"/>
    </location>
</feature>
<dbReference type="SUPFAM" id="SSF56601">
    <property type="entry name" value="beta-lactamase/transpeptidase-like"/>
    <property type="match status" value="1"/>
</dbReference>
<name>A0ABX7EC25_9ACTN</name>
<evidence type="ECO:0000313" key="4">
    <source>
        <dbReference type="Proteomes" id="UP000596311"/>
    </source>
</evidence>
<evidence type="ECO:0000256" key="1">
    <source>
        <dbReference type="SAM" id="SignalP"/>
    </source>
</evidence>
<dbReference type="RefSeq" id="WP_203214342.1">
    <property type="nucleotide sequence ID" value="NZ_CP049945.1"/>
</dbReference>